<dbReference type="EMBL" id="FYEK01000015">
    <property type="protein sequence ID" value="SNB61606.1"/>
    <property type="molecule type" value="Genomic_DNA"/>
</dbReference>
<dbReference type="PANTHER" id="PTHR30474:SF14">
    <property type="entry name" value="CELL CYCLE PROTEIN"/>
    <property type="match status" value="1"/>
</dbReference>
<protein>
    <submittedName>
        <fullName evidence="7">Rod shape determining protein RodA</fullName>
    </submittedName>
</protein>
<evidence type="ECO:0000313" key="7">
    <source>
        <dbReference type="EMBL" id="SNB61606.1"/>
    </source>
</evidence>
<evidence type="ECO:0000256" key="1">
    <source>
        <dbReference type="ARBA" id="ARBA00004141"/>
    </source>
</evidence>
<dbReference type="OrthoDB" id="9812661at2"/>
<dbReference type="PROSITE" id="PS00428">
    <property type="entry name" value="FTSW_RODA_SPOVE"/>
    <property type="match status" value="1"/>
</dbReference>
<dbReference type="Pfam" id="PF01098">
    <property type="entry name" value="FTSW_RODA_SPOVE"/>
    <property type="match status" value="1"/>
</dbReference>
<comment type="subcellular location">
    <subcellularLocation>
        <location evidence="1">Membrane</location>
        <topology evidence="1">Multi-pass membrane protein</topology>
    </subcellularLocation>
</comment>
<feature type="transmembrane region" description="Helical" evidence="6">
    <location>
        <begin position="265"/>
        <end position="291"/>
    </location>
</feature>
<organism evidence="7 8">
    <name type="scientific">Thermoflexus hugenholtzii JAD2</name>
    <dbReference type="NCBI Taxonomy" id="877466"/>
    <lineage>
        <taxon>Bacteria</taxon>
        <taxon>Bacillati</taxon>
        <taxon>Chloroflexota</taxon>
        <taxon>Thermoflexia</taxon>
        <taxon>Thermoflexales</taxon>
        <taxon>Thermoflexaceae</taxon>
        <taxon>Thermoflexus</taxon>
    </lineage>
</organism>
<feature type="transmembrane region" description="Helical" evidence="6">
    <location>
        <begin position="51"/>
        <end position="70"/>
    </location>
</feature>
<feature type="transmembrane region" description="Helical" evidence="6">
    <location>
        <begin position="143"/>
        <end position="160"/>
    </location>
</feature>
<dbReference type="GO" id="GO:0051301">
    <property type="term" value="P:cell division"/>
    <property type="evidence" value="ECO:0007669"/>
    <property type="project" value="InterPro"/>
</dbReference>
<dbReference type="InterPro" id="IPR001182">
    <property type="entry name" value="FtsW/RodA"/>
</dbReference>
<feature type="transmembrane region" description="Helical" evidence="6">
    <location>
        <begin position="20"/>
        <end position="39"/>
    </location>
</feature>
<evidence type="ECO:0000256" key="2">
    <source>
        <dbReference type="ARBA" id="ARBA00022692"/>
    </source>
</evidence>
<dbReference type="GO" id="GO:0005886">
    <property type="term" value="C:plasma membrane"/>
    <property type="evidence" value="ECO:0007669"/>
    <property type="project" value="TreeGrafter"/>
</dbReference>
<evidence type="ECO:0000313" key="8">
    <source>
        <dbReference type="Proteomes" id="UP000197025"/>
    </source>
</evidence>
<gene>
    <name evidence="7" type="ORF">SAMN02746019_00003510</name>
</gene>
<feature type="transmembrane region" description="Helical" evidence="6">
    <location>
        <begin position="341"/>
        <end position="361"/>
    </location>
</feature>
<keyword evidence="2 6" id="KW-0812">Transmembrane</keyword>
<evidence type="ECO:0000256" key="6">
    <source>
        <dbReference type="SAM" id="Phobius"/>
    </source>
</evidence>
<proteinExistence type="predicted"/>
<name>A0A212QQ71_9CHLR</name>
<keyword evidence="5 6" id="KW-0472">Membrane</keyword>
<evidence type="ECO:0000256" key="3">
    <source>
        <dbReference type="ARBA" id="ARBA00022960"/>
    </source>
</evidence>
<feature type="transmembrane region" description="Helical" evidence="6">
    <location>
        <begin position="188"/>
        <end position="210"/>
    </location>
</feature>
<reference evidence="8" key="1">
    <citation type="submission" date="2017-06" db="EMBL/GenBank/DDBJ databases">
        <authorList>
            <person name="Varghese N."/>
            <person name="Submissions S."/>
        </authorList>
    </citation>
    <scope>NUCLEOTIDE SEQUENCE [LARGE SCALE GENOMIC DNA]</scope>
    <source>
        <strain evidence="8">JAD2</strain>
    </source>
</reference>
<sequence length="372" mass="40343">MIGWLQERLGEWRRFDVGLLLGVMALMAISIPTIASAVLRSPDLADVPRRQATFALIGIALILATSSVNYRVWGTFHQGLYLLLVGLLLLALIAGRSQIAPVRRWLEVASVNIQPAELAKLLLILSLGRFLADREEQLDSFRTVLLAFGYLLLPAALIFLQPNLSTAVVLAVIGLAMLFVWGIRPRHLLAVGVLSLPLALGAWTMMLPYMRGRLLHFLGLQPDPNTAYNLTQALITIGSGGLWGTGWGQSPQNVWGFLRVRHTDFLFAVLAGEFGLVGALGVIALYLWVLGRILRIAWTAEDTYGRLIAVGVGTWIAFQALANIGMNVGLTPVAGLPLPFLSYGGSALLSLCLGIGLVQSVQIHRLAFSIRG</sequence>
<dbReference type="InParanoid" id="A0A212QQ71"/>
<dbReference type="RefSeq" id="WP_088570544.1">
    <property type="nucleotide sequence ID" value="NZ_FYEK01000015.1"/>
</dbReference>
<keyword evidence="8" id="KW-1185">Reference proteome</keyword>
<keyword evidence="4 6" id="KW-1133">Transmembrane helix</keyword>
<evidence type="ECO:0000256" key="4">
    <source>
        <dbReference type="ARBA" id="ARBA00022989"/>
    </source>
</evidence>
<keyword evidence="3" id="KW-0133">Cell shape</keyword>
<evidence type="ECO:0000256" key="5">
    <source>
        <dbReference type="ARBA" id="ARBA00023136"/>
    </source>
</evidence>
<dbReference type="GO" id="GO:0032153">
    <property type="term" value="C:cell division site"/>
    <property type="evidence" value="ECO:0007669"/>
    <property type="project" value="TreeGrafter"/>
</dbReference>
<feature type="transmembrane region" description="Helical" evidence="6">
    <location>
        <begin position="166"/>
        <end position="183"/>
    </location>
</feature>
<dbReference type="GO" id="GO:0015648">
    <property type="term" value="F:lipid-linked peptidoglycan transporter activity"/>
    <property type="evidence" value="ECO:0007669"/>
    <property type="project" value="TreeGrafter"/>
</dbReference>
<feature type="transmembrane region" description="Helical" evidence="6">
    <location>
        <begin position="76"/>
        <end position="95"/>
    </location>
</feature>
<dbReference type="InterPro" id="IPR018365">
    <property type="entry name" value="Cell_cycle_FtsW-rel_CS"/>
</dbReference>
<dbReference type="AlphaFoldDB" id="A0A212QQ71"/>
<dbReference type="Proteomes" id="UP000197025">
    <property type="component" value="Unassembled WGS sequence"/>
</dbReference>
<feature type="transmembrane region" description="Helical" evidence="6">
    <location>
        <begin position="303"/>
        <end position="321"/>
    </location>
</feature>
<dbReference type="PANTHER" id="PTHR30474">
    <property type="entry name" value="CELL CYCLE PROTEIN"/>
    <property type="match status" value="1"/>
</dbReference>
<dbReference type="GO" id="GO:0008360">
    <property type="term" value="P:regulation of cell shape"/>
    <property type="evidence" value="ECO:0007669"/>
    <property type="project" value="UniProtKB-KW"/>
</dbReference>
<accession>A0A212QQ71</accession>